<dbReference type="InterPro" id="IPR026906">
    <property type="entry name" value="LRR_5"/>
</dbReference>
<gene>
    <name evidence="1" type="ORF">THAOC_32722</name>
</gene>
<dbReference type="EMBL" id="AGNL01045792">
    <property type="protein sequence ID" value="EJK48475.1"/>
    <property type="molecule type" value="Genomic_DNA"/>
</dbReference>
<protein>
    <submittedName>
        <fullName evidence="1">Uncharacterized protein</fullName>
    </submittedName>
</protein>
<evidence type="ECO:0000313" key="1">
    <source>
        <dbReference type="EMBL" id="EJK48475.1"/>
    </source>
</evidence>
<keyword evidence="2" id="KW-1185">Reference proteome</keyword>
<dbReference type="AlphaFoldDB" id="K0R6I3"/>
<dbReference type="SUPFAM" id="SSF52058">
    <property type="entry name" value="L domain-like"/>
    <property type="match status" value="1"/>
</dbReference>
<name>K0R6I3_THAOC</name>
<dbReference type="Pfam" id="PF13306">
    <property type="entry name" value="LRR_5"/>
    <property type="match status" value="1"/>
</dbReference>
<comment type="caution">
    <text evidence="1">The sequence shown here is derived from an EMBL/GenBank/DDBJ whole genome shotgun (WGS) entry which is preliminary data.</text>
</comment>
<dbReference type="Proteomes" id="UP000266841">
    <property type="component" value="Unassembled WGS sequence"/>
</dbReference>
<dbReference type="Gene3D" id="3.80.10.10">
    <property type="entry name" value="Ribonuclease Inhibitor"/>
    <property type="match status" value="1"/>
</dbReference>
<reference evidence="1 2" key="1">
    <citation type="journal article" date="2012" name="Genome Biol.">
        <title>Genome and low-iron response of an oceanic diatom adapted to chronic iron limitation.</title>
        <authorList>
            <person name="Lommer M."/>
            <person name="Specht M."/>
            <person name="Roy A.S."/>
            <person name="Kraemer L."/>
            <person name="Andreson R."/>
            <person name="Gutowska M.A."/>
            <person name="Wolf J."/>
            <person name="Bergner S.V."/>
            <person name="Schilhabel M.B."/>
            <person name="Klostermeier U.C."/>
            <person name="Beiko R.G."/>
            <person name="Rosenstiel P."/>
            <person name="Hippler M."/>
            <person name="Laroche J."/>
        </authorList>
    </citation>
    <scope>NUCLEOTIDE SEQUENCE [LARGE SCALE GENOMIC DNA]</scope>
    <source>
        <strain evidence="1 2">CCMP1005</strain>
    </source>
</reference>
<evidence type="ECO:0000313" key="2">
    <source>
        <dbReference type="Proteomes" id="UP000266841"/>
    </source>
</evidence>
<organism evidence="1 2">
    <name type="scientific">Thalassiosira oceanica</name>
    <name type="common">Marine diatom</name>
    <dbReference type="NCBI Taxonomy" id="159749"/>
    <lineage>
        <taxon>Eukaryota</taxon>
        <taxon>Sar</taxon>
        <taxon>Stramenopiles</taxon>
        <taxon>Ochrophyta</taxon>
        <taxon>Bacillariophyta</taxon>
        <taxon>Coscinodiscophyceae</taxon>
        <taxon>Thalassiosirophycidae</taxon>
        <taxon>Thalassiosirales</taxon>
        <taxon>Thalassiosiraceae</taxon>
        <taxon>Thalassiosira</taxon>
    </lineage>
</organism>
<sequence length="151" mass="16680">HLTLPLSVIKLGSDAFERCVNMIKVQLSVGLQVNGLGEFRDFTALQQVTIPASVSELGCYAFQGCINLAEVHFIEGSLQVIGESAFRDWLHGIEKRGYTRKRNQFGQACIQELRKLDGSDTIGGERLLNQKFLNRGLLSGKGALNKRDSTI</sequence>
<feature type="non-terminal residue" evidence="1">
    <location>
        <position position="1"/>
    </location>
</feature>
<accession>K0R6I3</accession>
<dbReference type="InterPro" id="IPR032675">
    <property type="entry name" value="LRR_dom_sf"/>
</dbReference>
<proteinExistence type="predicted"/>